<comment type="caution">
    <text evidence="2">The sequence shown here is derived from an EMBL/GenBank/DDBJ whole genome shotgun (WGS) entry which is preliminary data.</text>
</comment>
<evidence type="ECO:0000256" key="1">
    <source>
        <dbReference type="SAM" id="MobiDB-lite"/>
    </source>
</evidence>
<proteinExistence type="predicted"/>
<reference evidence="2" key="1">
    <citation type="journal article" date="2022" name="Plant J.">
        <title>Strategies of tolerance reflected in two North American maple genomes.</title>
        <authorList>
            <person name="McEvoy S.L."/>
            <person name="Sezen U.U."/>
            <person name="Trouern-Trend A."/>
            <person name="McMahon S.M."/>
            <person name="Schaberg P.G."/>
            <person name="Yang J."/>
            <person name="Wegrzyn J.L."/>
            <person name="Swenson N.G."/>
        </authorList>
    </citation>
    <scope>NUCLEOTIDE SEQUENCE</scope>
    <source>
        <strain evidence="2">NS2018</strain>
    </source>
</reference>
<organism evidence="2 3">
    <name type="scientific">Acer saccharum</name>
    <name type="common">Sugar maple</name>
    <dbReference type="NCBI Taxonomy" id="4024"/>
    <lineage>
        <taxon>Eukaryota</taxon>
        <taxon>Viridiplantae</taxon>
        <taxon>Streptophyta</taxon>
        <taxon>Embryophyta</taxon>
        <taxon>Tracheophyta</taxon>
        <taxon>Spermatophyta</taxon>
        <taxon>Magnoliopsida</taxon>
        <taxon>eudicotyledons</taxon>
        <taxon>Gunneridae</taxon>
        <taxon>Pentapetalae</taxon>
        <taxon>rosids</taxon>
        <taxon>malvids</taxon>
        <taxon>Sapindales</taxon>
        <taxon>Sapindaceae</taxon>
        <taxon>Hippocastanoideae</taxon>
        <taxon>Acereae</taxon>
        <taxon>Acer</taxon>
    </lineage>
</organism>
<dbReference type="AlphaFoldDB" id="A0AA39T503"/>
<accession>A0AA39T503</accession>
<feature type="region of interest" description="Disordered" evidence="1">
    <location>
        <begin position="81"/>
        <end position="121"/>
    </location>
</feature>
<keyword evidence="3" id="KW-1185">Reference proteome</keyword>
<dbReference type="EMBL" id="JAUESC010000003">
    <property type="protein sequence ID" value="KAK0601577.1"/>
    <property type="molecule type" value="Genomic_DNA"/>
</dbReference>
<name>A0AA39T503_ACESA</name>
<evidence type="ECO:0000313" key="2">
    <source>
        <dbReference type="EMBL" id="KAK0601577.1"/>
    </source>
</evidence>
<feature type="compositionally biased region" description="Acidic residues" evidence="1">
    <location>
        <begin position="88"/>
        <end position="101"/>
    </location>
</feature>
<dbReference type="Proteomes" id="UP001168877">
    <property type="component" value="Unassembled WGS sequence"/>
</dbReference>
<reference evidence="2" key="2">
    <citation type="submission" date="2023-06" db="EMBL/GenBank/DDBJ databases">
        <authorList>
            <person name="Swenson N.G."/>
            <person name="Wegrzyn J.L."/>
            <person name="Mcevoy S.L."/>
        </authorList>
    </citation>
    <scope>NUCLEOTIDE SEQUENCE</scope>
    <source>
        <strain evidence="2">NS2018</strain>
        <tissue evidence="2">Leaf</tissue>
    </source>
</reference>
<protein>
    <submittedName>
        <fullName evidence="2">Uncharacterized protein</fullName>
    </submittedName>
</protein>
<gene>
    <name evidence="2" type="ORF">LWI29_025504</name>
</gene>
<sequence length="121" mass="13608">MNNHEDEFTQYSNNIEECSIEECNDDMNSDFDFGSVNILDDGEEKGRDTNEVGVCKTPDSRVFDLCCLELFKDKMASASRFWTQGGSDTEEDSSDYEDGEVDNGGGDTTTKMLEADTLRQR</sequence>
<evidence type="ECO:0000313" key="3">
    <source>
        <dbReference type="Proteomes" id="UP001168877"/>
    </source>
</evidence>